<keyword evidence="5" id="KW-1185">Reference proteome</keyword>
<feature type="region of interest" description="Disordered" evidence="2">
    <location>
        <begin position="1086"/>
        <end position="1108"/>
    </location>
</feature>
<dbReference type="Pfam" id="PF05658">
    <property type="entry name" value="YadA_head"/>
    <property type="match status" value="3"/>
</dbReference>
<dbReference type="InterPro" id="IPR030392">
    <property type="entry name" value="S74_ICA"/>
</dbReference>
<dbReference type="InterPro" id="IPR011049">
    <property type="entry name" value="Serralysin-like_metalloprot_C"/>
</dbReference>
<accession>A0A2S0RHQ0</accession>
<dbReference type="Gene3D" id="1.10.10.10">
    <property type="entry name" value="Winged helix-like DNA-binding domain superfamily/Winged helix DNA-binding domain"/>
    <property type="match status" value="1"/>
</dbReference>
<dbReference type="Pfam" id="PF13884">
    <property type="entry name" value="Peptidase_S74"/>
    <property type="match status" value="1"/>
</dbReference>
<dbReference type="SUPFAM" id="SSF101967">
    <property type="entry name" value="Adhesin YadA, collagen-binding domain"/>
    <property type="match status" value="2"/>
</dbReference>
<proteinExistence type="predicted"/>
<organism evidence="4 5">
    <name type="scientific">Flavobacterium magnum</name>
    <dbReference type="NCBI Taxonomy" id="2162713"/>
    <lineage>
        <taxon>Bacteria</taxon>
        <taxon>Pseudomonadati</taxon>
        <taxon>Bacteroidota</taxon>
        <taxon>Flavobacteriia</taxon>
        <taxon>Flavobacteriales</taxon>
        <taxon>Flavobacteriaceae</taxon>
        <taxon>Flavobacterium</taxon>
    </lineage>
</organism>
<dbReference type="KEGG" id="fmg:HYN48_12315"/>
<keyword evidence="1" id="KW-0175">Coiled coil</keyword>
<dbReference type="EMBL" id="CP028811">
    <property type="protein sequence ID" value="AWA30800.1"/>
    <property type="molecule type" value="Genomic_DNA"/>
</dbReference>
<sequence>MSCIPLSYEKTVGSKTLTLSRDAPHHLMPVLCVKGSSLLTSYQRLKFPFMKKQLFLLTLFACLLGAQRGHAQIGVGTETPQGALDVSATDKGLLVPRVVLTARNVAAPVTNPQGGALANGTLVYNLQQGGTPPNNVLVGFYFWQDGSWYPVSREALPIDGSAEFAPIYVSAYGNNTAAVWGAATTNTSDSKGVLGTSAASLGAGVQGEAYNTTGYASGVRGYSGSANGSGVDGIANSVTGENYGVHGSSQSPDGYGGYFKNETGGKALRTAEGGVQMDALSGTGTRMVVAGSNGTLSALALPESFSLPYSGTTASSALTLESTAGGSSVIVAYASAGTGDAAGVVGTTNAPSGSGLRGTALSGAGTAAGVEGASTASGGTGVYGIATHSTGVNNGVFGLSLSPQGSGGTFANLNTSGIALRTQQGNIKFDKLSGSGTRMVVAGADGTLSTQPTGLVLPYTVTTPGSGINITTDGPAANAFVGISSTGVAVYGRTHGATSAIQAIADIEGDFYSNGIYAENFSQQGAGITGVANADSGVAAGVSGETQSPNGSGGVFRNWSDGVALRTLQGTIRFDDLSGDGMRMVVADASGRLSAQPAGLVLPYTVTTAGSGINITTDGPAANAFAGISSTGVAVYGRTHGTTSAIQAIADIEGDVYSNGMYAENFSQQGAGIMGVANADSGVAAGVSGETQSPNGSGGLFRNWSDGVALRTLQGTIRFDNLSGTGNRMVVAGANGTLSTQEIPVGGSAGGTLNDAYDYPTPGSGSIIDADSGAVVIGGTDGLQVTGTYGSGAALNLNGAGSRMLFNPRKSAFRSGRVTGTQWNNTNVGDMSFASGWNTTASGLAATAMGYESTASGSGSTAIGSGTTAPSYQETAVGSYNTTYSPSGAATWVNTDRVFSVGNGNNASAKSNALTILKNGNSGFGATNETPTATVDIKGTFRLQGNGAAAGKFLSAIDANGNAAWVDAPAGGGNQWTTSPNGTHIYQANVSGGNVSIGSNNPSPDTKLSIYGGSQPNGLYVNASSNSDYAVKTTFGKINFGVNGATTEKVEVNGAIKIGDASSDGAANGTIRYTAANGFEGKHSNAWQPLNGTGGSGEGSGSASSLDAAYDNGGSGTGRTITADAGAVQIAGTDGLQVTGTMYSGANLALSGAGTKMFFYPKKAAFRAGNVDGTQWDNGNIGEFSAAMGRNAIASGSTAIALGGDVSAASESVAIGNFATASAGGVSIGTFTNASGLNALATGYSTNSTGSYATAMGYGNSSPSFGETVIGRYATTYTPLGGTGNWNTADRIFAIGNGTNDFSRSNALTVMKNGDLTIAGNAFKPGGGAFAATSDARLKKNVVDYKDGLAQLMGIHPVKYHYNEKSGNDTSKEHIGVIAQELQPIAPYMVSTFNRENTEYLQVDNSAMTYMLINAVKEQQRIIDEQKEALKALQNDNNTLKASINAQAVETDSLKKDMAALKSLLMPGDPTAAKN</sequence>
<evidence type="ECO:0000313" key="5">
    <source>
        <dbReference type="Proteomes" id="UP000244193"/>
    </source>
</evidence>
<evidence type="ECO:0000256" key="1">
    <source>
        <dbReference type="SAM" id="Coils"/>
    </source>
</evidence>
<reference evidence="4 5" key="1">
    <citation type="submission" date="2018-04" db="EMBL/GenBank/DDBJ databases">
        <title>Genome sequencing of Flavobacterium sp. HYN0048.</title>
        <authorList>
            <person name="Yi H."/>
            <person name="Baek C."/>
        </authorList>
    </citation>
    <scope>NUCLEOTIDE SEQUENCE [LARGE SCALE GENOMIC DNA]</scope>
    <source>
        <strain evidence="4 5">HYN0048</strain>
    </source>
</reference>
<dbReference type="InterPro" id="IPR036388">
    <property type="entry name" value="WH-like_DNA-bd_sf"/>
</dbReference>
<dbReference type="Gene3D" id="2.150.10.10">
    <property type="entry name" value="Serralysin-like metalloprotease, C-terminal"/>
    <property type="match status" value="2"/>
</dbReference>
<dbReference type="InterPro" id="IPR008640">
    <property type="entry name" value="Adhesin_Head_dom"/>
</dbReference>
<gene>
    <name evidence="4" type="ORF">HYN48_12315</name>
</gene>
<protein>
    <recommendedName>
        <fullName evidence="3">Peptidase S74 domain-containing protein</fullName>
    </recommendedName>
</protein>
<dbReference type="Proteomes" id="UP000244193">
    <property type="component" value="Chromosome"/>
</dbReference>
<dbReference type="GO" id="GO:0019867">
    <property type="term" value="C:outer membrane"/>
    <property type="evidence" value="ECO:0007669"/>
    <property type="project" value="InterPro"/>
</dbReference>
<name>A0A2S0RHQ0_9FLAO</name>
<evidence type="ECO:0000259" key="3">
    <source>
        <dbReference type="PROSITE" id="PS51688"/>
    </source>
</evidence>
<dbReference type="PROSITE" id="PS51688">
    <property type="entry name" value="ICA"/>
    <property type="match status" value="1"/>
</dbReference>
<feature type="coiled-coil region" evidence="1">
    <location>
        <begin position="1416"/>
        <end position="1450"/>
    </location>
</feature>
<evidence type="ECO:0000313" key="4">
    <source>
        <dbReference type="EMBL" id="AWA30800.1"/>
    </source>
</evidence>
<dbReference type="OrthoDB" id="1405942at2"/>
<evidence type="ECO:0000256" key="2">
    <source>
        <dbReference type="SAM" id="MobiDB-lite"/>
    </source>
</evidence>
<feature type="domain" description="Peptidase S74" evidence="3">
    <location>
        <begin position="1334"/>
        <end position="1430"/>
    </location>
</feature>